<evidence type="ECO:0008006" key="9">
    <source>
        <dbReference type="Google" id="ProtNLM"/>
    </source>
</evidence>
<dbReference type="AlphaFoldDB" id="A0A3P7QN21"/>
<dbReference type="GO" id="GO:0005741">
    <property type="term" value="C:mitochondrial outer membrane"/>
    <property type="evidence" value="ECO:0007669"/>
    <property type="project" value="UniProtKB-SubCell"/>
</dbReference>
<feature type="transmembrane region" description="Helical" evidence="6">
    <location>
        <begin position="67"/>
        <end position="100"/>
    </location>
</feature>
<accession>A0A3P7QN21</accession>
<evidence type="ECO:0000256" key="4">
    <source>
        <dbReference type="ARBA" id="ARBA00022989"/>
    </source>
</evidence>
<dbReference type="OrthoDB" id="163794at2759"/>
<comment type="subcellular location">
    <subcellularLocation>
        <location evidence="1">Mitochondrion outer membrane</location>
        <topology evidence="1">Multi-pass membrane protein</topology>
    </subcellularLocation>
</comment>
<evidence type="ECO:0000256" key="1">
    <source>
        <dbReference type="ARBA" id="ARBA00004374"/>
    </source>
</evidence>
<dbReference type="Proteomes" id="UP000281553">
    <property type="component" value="Unassembled WGS sequence"/>
</dbReference>
<keyword evidence="8" id="KW-1185">Reference proteome</keyword>
<proteinExistence type="inferred from homology"/>
<evidence type="ECO:0000313" key="8">
    <source>
        <dbReference type="Proteomes" id="UP000281553"/>
    </source>
</evidence>
<name>A0A3P7QN21_DIBLA</name>
<dbReference type="EMBL" id="UYRU01083350">
    <property type="protein sequence ID" value="VDN33162.1"/>
    <property type="molecule type" value="Genomic_DNA"/>
</dbReference>
<evidence type="ECO:0000256" key="6">
    <source>
        <dbReference type="SAM" id="Phobius"/>
    </source>
</evidence>
<keyword evidence="4 6" id="KW-1133">Transmembrane helix</keyword>
<dbReference type="PANTHER" id="PTHR21346">
    <property type="entry name" value="FUN14 DOMAIN CONTAINING"/>
    <property type="match status" value="1"/>
</dbReference>
<evidence type="ECO:0000313" key="7">
    <source>
        <dbReference type="EMBL" id="VDN33162.1"/>
    </source>
</evidence>
<evidence type="ECO:0000256" key="3">
    <source>
        <dbReference type="ARBA" id="ARBA00022692"/>
    </source>
</evidence>
<dbReference type="PANTHER" id="PTHR21346:SF10">
    <property type="entry name" value="TRANSMEMBRANE PROTEIN"/>
    <property type="match status" value="1"/>
</dbReference>
<keyword evidence="3 6" id="KW-0812">Transmembrane</keyword>
<sequence>MIGIKTDASPPDNKAVDNKLTGDILNPPAHVVLMPELSNPTEGAFGSLTNGTLSASEKRSKMPNVAFGMVCGIAAGYVCATIGRWVIFLVGVAMIGLQFFEVPKQLLINWGQFVDGAKSFLQRTTKFNQTATSLCRENQVFFGSFCGGFLIGLSFF</sequence>
<comment type="similarity">
    <text evidence="2">Belongs to the FUN14 family.</text>
</comment>
<organism evidence="7 8">
    <name type="scientific">Dibothriocephalus latus</name>
    <name type="common">Fish tapeworm</name>
    <name type="synonym">Diphyllobothrium latum</name>
    <dbReference type="NCBI Taxonomy" id="60516"/>
    <lineage>
        <taxon>Eukaryota</taxon>
        <taxon>Metazoa</taxon>
        <taxon>Spiralia</taxon>
        <taxon>Lophotrochozoa</taxon>
        <taxon>Platyhelminthes</taxon>
        <taxon>Cestoda</taxon>
        <taxon>Eucestoda</taxon>
        <taxon>Diphyllobothriidea</taxon>
        <taxon>Diphyllobothriidae</taxon>
        <taxon>Dibothriocephalus</taxon>
    </lineage>
</organism>
<protein>
    <recommendedName>
        <fullName evidence="9">FUN14 domain-containing protein 1</fullName>
    </recommendedName>
</protein>
<evidence type="ECO:0000256" key="2">
    <source>
        <dbReference type="ARBA" id="ARBA00009160"/>
    </source>
</evidence>
<dbReference type="InterPro" id="IPR007014">
    <property type="entry name" value="FUN14"/>
</dbReference>
<keyword evidence="5 6" id="KW-0472">Membrane</keyword>
<gene>
    <name evidence="7" type="ORF">DILT_LOCUS16164</name>
</gene>
<reference evidence="7 8" key="1">
    <citation type="submission" date="2018-11" db="EMBL/GenBank/DDBJ databases">
        <authorList>
            <consortium name="Pathogen Informatics"/>
        </authorList>
    </citation>
    <scope>NUCLEOTIDE SEQUENCE [LARGE SCALE GENOMIC DNA]</scope>
</reference>
<evidence type="ECO:0000256" key="5">
    <source>
        <dbReference type="ARBA" id="ARBA00023136"/>
    </source>
</evidence>
<dbReference type="Pfam" id="PF04930">
    <property type="entry name" value="FUN14"/>
    <property type="match status" value="1"/>
</dbReference>